<organism evidence="7 8">
    <name type="scientific">Solidesulfovibrio aerotolerans</name>
    <dbReference type="NCBI Taxonomy" id="295255"/>
    <lineage>
        <taxon>Bacteria</taxon>
        <taxon>Pseudomonadati</taxon>
        <taxon>Thermodesulfobacteriota</taxon>
        <taxon>Desulfovibrionia</taxon>
        <taxon>Desulfovibrionales</taxon>
        <taxon>Desulfovibrionaceae</taxon>
        <taxon>Solidesulfovibrio</taxon>
    </lineage>
</organism>
<keyword evidence="4" id="KW-0732">Signal</keyword>
<dbReference type="InterPro" id="IPR001431">
    <property type="entry name" value="Pept_M16_Zn_BS"/>
</dbReference>
<evidence type="ECO:0000313" key="8">
    <source>
        <dbReference type="Proteomes" id="UP000482487"/>
    </source>
</evidence>
<feature type="signal peptide" evidence="4">
    <location>
        <begin position="1"/>
        <end position="23"/>
    </location>
</feature>
<feature type="chain" id="PRO_5028823841" evidence="4">
    <location>
        <begin position="24"/>
        <end position="876"/>
    </location>
</feature>
<dbReference type="PROSITE" id="PS00143">
    <property type="entry name" value="INSULINASE"/>
    <property type="match status" value="1"/>
</dbReference>
<dbReference type="Gene3D" id="3.30.830.10">
    <property type="entry name" value="Metalloenzyme, LuxS/M16 peptidase-like"/>
    <property type="match status" value="4"/>
</dbReference>
<dbReference type="InterPro" id="IPR050361">
    <property type="entry name" value="MPP/UQCRC_Complex"/>
</dbReference>
<dbReference type="PANTHER" id="PTHR11851">
    <property type="entry name" value="METALLOPROTEASE"/>
    <property type="match status" value="1"/>
</dbReference>
<keyword evidence="8" id="KW-1185">Reference proteome</keyword>
<sequence length="876" mass="94367">MRWPSVVCLALVVLGLGVSAVGAAEAPKVVRLQNGLTVMTIEDDRFPLVAVRLFVHAGSGYETAKQAGISHLLEHMVFKSTAKRPAGQVASDIEGAGGELNAATSFDSTVYRVDLPAERWRLGLDVIKDMIFGAKFDPTELDGEKQVVLSELARGKDAPDNRLFQVTQAMAWPGQAYGWPIIGFPETVGQFGEADLRNYVAEHYQPQSMLLVVVGKVRATEVEQEAETLFGSLANDRPVPPPATYSLPAATAQPAVRVEYGPWGKVRLQVSFPTSGLRSADEPALEVLARLLASDETSRLYRTFKYEKQLVDDIVCSSMTLERTGLFSIDATLDARNLAAFWHGLLTELGKLKGTSFSDKAIERVKLGVEDGLYNAKETLAGLAMKAGYFRFYGYEPDGEANYLRSVRLVDQKALDAVIAATFQPERMLTAVLAPKADEATVTAAKLAEAAATLWPVPKSSTAAKDASAGKAATETIELGKGRTLVLIPDATLPYVSVSLVYNGGDALLAKDRQGLAELAAGSLTTGTAKLSANALEDFLADRAASLGAASGRDSFAVKARFPSRFQNDLYGLLADMLAAPAFLKTEVAREVKDQLAAIKSKEDEPMGLAFRKLFPFVFTDTAYAYTRLGDAATVAGFGPKDVAAFWSTQRAMPWVLAVSGDFDPAAVRRLAEAVAKSSGPAKPFAFATPQWGTTRQAVATMPERKQTHLFMIFPVPGLNSPDVPALSLLNDVLAGQSGLLFTRLRDGESLGYSVTSFLWQSLHAGFLAFYIGTSPEKTDAALDGFRRVAEQLRDTPLPEDLMLRAKSVMAGDYYRAQQSLSARSGEAAQALAAGLPLDYDRQVIEAAQAVTAQTLQELAGKYLRPENAYFLTVKP</sequence>
<evidence type="ECO:0000256" key="1">
    <source>
        <dbReference type="ARBA" id="ARBA00001947"/>
    </source>
</evidence>
<feature type="domain" description="Peptidase M16 N-terminal" evidence="5">
    <location>
        <begin position="490"/>
        <end position="624"/>
    </location>
</feature>
<dbReference type="InterPro" id="IPR007863">
    <property type="entry name" value="Peptidase_M16_C"/>
</dbReference>
<proteinExistence type="inferred from homology"/>
<dbReference type="EMBL" id="WVUD01000003">
    <property type="protein sequence ID" value="MYL82084.1"/>
    <property type="molecule type" value="Genomic_DNA"/>
</dbReference>
<dbReference type="InterPro" id="IPR011765">
    <property type="entry name" value="Pept_M16_N"/>
</dbReference>
<comment type="caution">
    <text evidence="7">The sequence shown here is derived from an EMBL/GenBank/DDBJ whole genome shotgun (WGS) entry which is preliminary data.</text>
</comment>
<evidence type="ECO:0000313" key="7">
    <source>
        <dbReference type="EMBL" id="MYL82084.1"/>
    </source>
</evidence>
<dbReference type="PANTHER" id="PTHR11851:SF49">
    <property type="entry name" value="MITOCHONDRIAL-PROCESSING PEPTIDASE SUBUNIT ALPHA"/>
    <property type="match status" value="1"/>
</dbReference>
<feature type="domain" description="Peptidase M16 C-terminal" evidence="6">
    <location>
        <begin position="656"/>
        <end position="808"/>
    </location>
</feature>
<feature type="domain" description="Peptidase M16 C-terminal" evidence="6">
    <location>
        <begin position="194"/>
        <end position="366"/>
    </location>
</feature>
<dbReference type="GO" id="GO:0046872">
    <property type="term" value="F:metal ion binding"/>
    <property type="evidence" value="ECO:0007669"/>
    <property type="project" value="InterPro"/>
</dbReference>
<dbReference type="Pfam" id="PF00675">
    <property type="entry name" value="Peptidase_M16"/>
    <property type="match status" value="2"/>
</dbReference>
<evidence type="ECO:0000256" key="3">
    <source>
        <dbReference type="RuleBase" id="RU004447"/>
    </source>
</evidence>
<comment type="similarity">
    <text evidence="2 3">Belongs to the peptidase M16 family.</text>
</comment>
<dbReference type="Pfam" id="PF05193">
    <property type="entry name" value="Peptidase_M16_C"/>
    <property type="match status" value="2"/>
</dbReference>
<evidence type="ECO:0000256" key="4">
    <source>
        <dbReference type="SAM" id="SignalP"/>
    </source>
</evidence>
<dbReference type="OrthoDB" id="9811314at2"/>
<evidence type="ECO:0000256" key="2">
    <source>
        <dbReference type="ARBA" id="ARBA00007261"/>
    </source>
</evidence>
<dbReference type="SUPFAM" id="SSF63411">
    <property type="entry name" value="LuxS/MPP-like metallohydrolase"/>
    <property type="match status" value="4"/>
</dbReference>
<dbReference type="GO" id="GO:0004222">
    <property type="term" value="F:metalloendopeptidase activity"/>
    <property type="evidence" value="ECO:0007669"/>
    <property type="project" value="InterPro"/>
</dbReference>
<name>A0A7C9IK05_9BACT</name>
<dbReference type="InterPro" id="IPR011249">
    <property type="entry name" value="Metalloenz_LuxS/M16"/>
</dbReference>
<dbReference type="GO" id="GO:0006508">
    <property type="term" value="P:proteolysis"/>
    <property type="evidence" value="ECO:0007669"/>
    <property type="project" value="InterPro"/>
</dbReference>
<evidence type="ECO:0000259" key="5">
    <source>
        <dbReference type="Pfam" id="PF00675"/>
    </source>
</evidence>
<reference evidence="7 8" key="1">
    <citation type="submission" date="2020-01" db="EMBL/GenBank/DDBJ databases">
        <title>Genome sequence of Desulfovibrio aerotolerans DSM 16695(T).</title>
        <authorList>
            <person name="Karnachuk O."/>
            <person name="Avakyan M."/>
            <person name="Mardanov A."/>
            <person name="Kadnikov V."/>
            <person name="Ravin N."/>
        </authorList>
    </citation>
    <scope>NUCLEOTIDE SEQUENCE [LARGE SCALE GENOMIC DNA]</scope>
    <source>
        <strain evidence="7 8">DSM 16695</strain>
    </source>
</reference>
<dbReference type="Proteomes" id="UP000482487">
    <property type="component" value="Unassembled WGS sequence"/>
</dbReference>
<evidence type="ECO:0000259" key="6">
    <source>
        <dbReference type="Pfam" id="PF05193"/>
    </source>
</evidence>
<comment type="cofactor">
    <cofactor evidence="1">
        <name>Zn(2+)</name>
        <dbReference type="ChEBI" id="CHEBI:29105"/>
    </cofactor>
</comment>
<feature type="domain" description="Peptidase M16 N-terminal" evidence="5">
    <location>
        <begin position="38"/>
        <end position="182"/>
    </location>
</feature>
<accession>A0A7C9IK05</accession>
<dbReference type="AlphaFoldDB" id="A0A7C9IK05"/>
<gene>
    <name evidence="7" type="ORF">GTA51_02890</name>
</gene>
<protein>
    <submittedName>
        <fullName evidence="7">Insulinase family protein</fullName>
    </submittedName>
</protein>
<dbReference type="RefSeq" id="WP_160958528.1">
    <property type="nucleotide sequence ID" value="NZ_WVUD01000003.1"/>
</dbReference>